<reference evidence="2 3" key="1">
    <citation type="submission" date="2020-04" db="EMBL/GenBank/DDBJ databases">
        <title>Arthrobacter sp. nov.</title>
        <authorList>
            <person name="Liu S."/>
        </authorList>
    </citation>
    <scope>NUCLEOTIDE SEQUENCE [LARGE SCALE GENOMIC DNA]</scope>
    <source>
        <strain evidence="2 3">E918</strain>
    </source>
</reference>
<feature type="domain" description="N-acetyltransferase" evidence="1">
    <location>
        <begin position="1"/>
        <end position="151"/>
    </location>
</feature>
<comment type="caution">
    <text evidence="2">The sequence shown here is derived from an EMBL/GenBank/DDBJ whole genome shotgun (WGS) entry which is preliminary data.</text>
</comment>
<dbReference type="SUPFAM" id="SSF55729">
    <property type="entry name" value="Acyl-CoA N-acyltransferases (Nat)"/>
    <property type="match status" value="1"/>
</dbReference>
<sequence length="168" mass="17893">MELRSEQPADRPAILRLARSAFGTDDGAEPPEPGLLAALFACEEYIPELSVVAMDGGEVAGHCITTRAWIGSEPALGLGPLAVLPERQRRGIGAALLAETRRRALLLGERVIVLLGHTSYYPRFGYRPAAALGILAPDPRWGDHFMALPLAGPVPSGPFRYAAPFAGL</sequence>
<dbReference type="GO" id="GO:0016747">
    <property type="term" value="F:acyltransferase activity, transferring groups other than amino-acyl groups"/>
    <property type="evidence" value="ECO:0007669"/>
    <property type="project" value="InterPro"/>
</dbReference>
<dbReference type="Proteomes" id="UP000544090">
    <property type="component" value="Unassembled WGS sequence"/>
</dbReference>
<dbReference type="InterPro" id="IPR016181">
    <property type="entry name" value="Acyl_CoA_acyltransferase"/>
</dbReference>
<accession>A0A7X6HCP5</accession>
<evidence type="ECO:0000259" key="1">
    <source>
        <dbReference type="PROSITE" id="PS51186"/>
    </source>
</evidence>
<dbReference type="InterPro" id="IPR000182">
    <property type="entry name" value="GNAT_dom"/>
</dbReference>
<dbReference type="AlphaFoldDB" id="A0A7X6HCP5"/>
<name>A0A7X6HCP5_9MICC</name>
<dbReference type="Gene3D" id="3.40.630.30">
    <property type="match status" value="1"/>
</dbReference>
<proteinExistence type="predicted"/>
<dbReference type="CDD" id="cd04301">
    <property type="entry name" value="NAT_SF"/>
    <property type="match status" value="1"/>
</dbReference>
<evidence type="ECO:0000313" key="3">
    <source>
        <dbReference type="Proteomes" id="UP000544090"/>
    </source>
</evidence>
<keyword evidence="2" id="KW-0808">Transferase</keyword>
<protein>
    <submittedName>
        <fullName evidence="2">N-acetyltransferase</fullName>
    </submittedName>
</protein>
<keyword evidence="3" id="KW-1185">Reference proteome</keyword>
<gene>
    <name evidence="2" type="ORF">HGG74_01530</name>
</gene>
<evidence type="ECO:0000313" key="2">
    <source>
        <dbReference type="EMBL" id="NKX53237.1"/>
    </source>
</evidence>
<dbReference type="PROSITE" id="PS51186">
    <property type="entry name" value="GNAT"/>
    <property type="match status" value="1"/>
</dbReference>
<dbReference type="RefSeq" id="WP_168484567.1">
    <property type="nucleotide sequence ID" value="NZ_JAAZSQ010000001.1"/>
</dbReference>
<dbReference type="Pfam" id="PF13508">
    <property type="entry name" value="Acetyltransf_7"/>
    <property type="match status" value="1"/>
</dbReference>
<organism evidence="2 3">
    <name type="scientific">Arthrobacter mobilis</name>
    <dbReference type="NCBI Taxonomy" id="2724944"/>
    <lineage>
        <taxon>Bacteria</taxon>
        <taxon>Bacillati</taxon>
        <taxon>Actinomycetota</taxon>
        <taxon>Actinomycetes</taxon>
        <taxon>Micrococcales</taxon>
        <taxon>Micrococcaceae</taxon>
        <taxon>Arthrobacter</taxon>
    </lineage>
</organism>
<dbReference type="EMBL" id="JAAZSQ010000001">
    <property type="protein sequence ID" value="NKX53237.1"/>
    <property type="molecule type" value="Genomic_DNA"/>
</dbReference>